<proteinExistence type="predicted"/>
<feature type="transmembrane region" description="Helical" evidence="1">
    <location>
        <begin position="55"/>
        <end position="78"/>
    </location>
</feature>
<feature type="transmembrane region" description="Helical" evidence="1">
    <location>
        <begin position="28"/>
        <end position="48"/>
    </location>
</feature>
<dbReference type="Proteomes" id="UP000188145">
    <property type="component" value="Chromosome"/>
</dbReference>
<dbReference type="KEGG" id="tes:BW730_01180"/>
<feature type="transmembrane region" description="Helical" evidence="1">
    <location>
        <begin position="119"/>
        <end position="139"/>
    </location>
</feature>
<feature type="transmembrane region" description="Helical" evidence="1">
    <location>
        <begin position="84"/>
        <end position="107"/>
    </location>
</feature>
<protein>
    <submittedName>
        <fullName evidence="2">Uncharacterized protein</fullName>
    </submittedName>
</protein>
<dbReference type="EMBL" id="CP019606">
    <property type="protein sequence ID" value="AQP46379.1"/>
    <property type="molecule type" value="Genomic_DNA"/>
</dbReference>
<evidence type="ECO:0000313" key="2">
    <source>
        <dbReference type="EMBL" id="AQP46379.1"/>
    </source>
</evidence>
<keyword evidence="1" id="KW-1133">Transmembrane helix</keyword>
<name>A0A1Q2CJR9_9ACTN</name>
<sequence>MVAFGIAAILGIATLIVGSLGETASKVLITTAVIGAYSIGALCCVALVGRRLELFGLIGALVAVASAAYTVFLVWVSFSFNDAVYQVLWTVLSLTVAWSFASLLLLLSDRRRPVVRWGLRATLGLFVAVLLVVWFMIWFENWDNDVVPRLLGVLAILATLGAIVVPVLSILLPDQSRAEGALPEGVAQALVAEAERRGVSVEELVRPILRP</sequence>
<dbReference type="AlphaFoldDB" id="A0A1Q2CJR9"/>
<reference evidence="3" key="1">
    <citation type="submission" date="2017-02" db="EMBL/GenBank/DDBJ databases">
        <title>Tessaracoccus aquaemaris sp. nov., isolated from the intestine of a Korean rockfish, Sebastes schlegelii, in a marine aquaculture pond.</title>
        <authorList>
            <person name="Tak E.J."/>
            <person name="Bae J.-W."/>
        </authorList>
    </citation>
    <scope>NUCLEOTIDE SEQUENCE [LARGE SCALE GENOMIC DNA]</scope>
    <source>
        <strain evidence="3">NSG39</strain>
    </source>
</reference>
<keyword evidence="1" id="KW-0472">Membrane</keyword>
<gene>
    <name evidence="2" type="ORF">BW730_01180</name>
</gene>
<keyword evidence="3" id="KW-1185">Reference proteome</keyword>
<organism evidence="2 3">
    <name type="scientific">Tessaracoccus aquimaris</name>
    <dbReference type="NCBI Taxonomy" id="1332264"/>
    <lineage>
        <taxon>Bacteria</taxon>
        <taxon>Bacillati</taxon>
        <taxon>Actinomycetota</taxon>
        <taxon>Actinomycetes</taxon>
        <taxon>Propionibacteriales</taxon>
        <taxon>Propionibacteriaceae</taxon>
        <taxon>Tessaracoccus</taxon>
    </lineage>
</organism>
<evidence type="ECO:0000313" key="3">
    <source>
        <dbReference type="Proteomes" id="UP000188145"/>
    </source>
</evidence>
<keyword evidence="1" id="KW-0812">Transmembrane</keyword>
<accession>A0A1Q2CJR9</accession>
<evidence type="ECO:0000256" key="1">
    <source>
        <dbReference type="SAM" id="Phobius"/>
    </source>
</evidence>
<feature type="transmembrane region" description="Helical" evidence="1">
    <location>
        <begin position="151"/>
        <end position="172"/>
    </location>
</feature>